<accession>A0A4U0XU95</accession>
<dbReference type="EMBL" id="NAJN01000065">
    <property type="protein sequence ID" value="TKA80247.1"/>
    <property type="molecule type" value="Genomic_DNA"/>
</dbReference>
<evidence type="ECO:0000313" key="2">
    <source>
        <dbReference type="Proteomes" id="UP000308768"/>
    </source>
</evidence>
<comment type="caution">
    <text evidence="1">The sequence shown here is derived from an EMBL/GenBank/DDBJ whole genome shotgun (WGS) entry which is preliminary data.</text>
</comment>
<keyword evidence="2" id="KW-1185">Reference proteome</keyword>
<reference evidence="1 2" key="1">
    <citation type="submission" date="2017-03" db="EMBL/GenBank/DDBJ databases">
        <title>Genomes of endolithic fungi from Antarctica.</title>
        <authorList>
            <person name="Coleine C."/>
            <person name="Masonjones S."/>
            <person name="Stajich J.E."/>
        </authorList>
    </citation>
    <scope>NUCLEOTIDE SEQUENCE [LARGE SCALE GENOMIC DNA]</scope>
    <source>
        <strain evidence="1 2">CCFEE 5187</strain>
    </source>
</reference>
<dbReference type="AlphaFoldDB" id="A0A4U0XU95"/>
<gene>
    <name evidence="1" type="ORF">B0A49_01437</name>
</gene>
<protein>
    <submittedName>
        <fullName evidence="1">Uncharacterized protein</fullName>
    </submittedName>
</protein>
<proteinExistence type="predicted"/>
<dbReference type="Proteomes" id="UP000308768">
    <property type="component" value="Unassembled WGS sequence"/>
</dbReference>
<name>A0A4U0XU95_9PEZI</name>
<sequence length="176" mass="17677">MSSAVGGNPLKAGAGVAERVDLVNAVTGVASVTAAASGRATNVGMVADTAAAATVDDELLATAELFEDDGVIGAAVAELVAFELDPAMSEPVVVDVVKVGPEVRSADAASELLESDEVVAELLEVVELLGVVAMSDVNIPAEVPRAAAVVELLNVVEPLDELEVVALLDVLPVPDV</sequence>
<evidence type="ECO:0000313" key="1">
    <source>
        <dbReference type="EMBL" id="TKA80247.1"/>
    </source>
</evidence>
<organism evidence="1 2">
    <name type="scientific">Cryomyces minteri</name>
    <dbReference type="NCBI Taxonomy" id="331657"/>
    <lineage>
        <taxon>Eukaryota</taxon>
        <taxon>Fungi</taxon>
        <taxon>Dikarya</taxon>
        <taxon>Ascomycota</taxon>
        <taxon>Pezizomycotina</taxon>
        <taxon>Dothideomycetes</taxon>
        <taxon>Dothideomycetes incertae sedis</taxon>
        <taxon>Cryomyces</taxon>
    </lineage>
</organism>